<gene>
    <name evidence="1" type="ORF">IU449_27455</name>
</gene>
<evidence type="ECO:0000313" key="1">
    <source>
        <dbReference type="EMBL" id="MBF6358239.1"/>
    </source>
</evidence>
<accession>A0ABS0DIE7</accession>
<name>A0ABS0DIE7_9NOCA</name>
<dbReference type="Proteomes" id="UP000707731">
    <property type="component" value="Unassembled WGS sequence"/>
</dbReference>
<comment type="caution">
    <text evidence="1">The sequence shown here is derived from an EMBL/GenBank/DDBJ whole genome shotgun (WGS) entry which is preliminary data.</text>
</comment>
<dbReference type="EMBL" id="JADLQN010000011">
    <property type="protein sequence ID" value="MBF6358239.1"/>
    <property type="molecule type" value="Genomic_DNA"/>
</dbReference>
<evidence type="ECO:0000313" key="2">
    <source>
        <dbReference type="Proteomes" id="UP000707731"/>
    </source>
</evidence>
<keyword evidence="2" id="KW-1185">Reference proteome</keyword>
<protein>
    <submittedName>
        <fullName evidence="1">Uncharacterized protein</fullName>
    </submittedName>
</protein>
<proteinExistence type="predicted"/>
<reference evidence="1 2" key="1">
    <citation type="submission" date="2020-10" db="EMBL/GenBank/DDBJ databases">
        <title>Identification of Nocardia species via Next-generation sequencing and recognition of intraspecies genetic diversity.</title>
        <authorList>
            <person name="Li P."/>
            <person name="Li P."/>
            <person name="Lu B."/>
        </authorList>
    </citation>
    <scope>NUCLEOTIDE SEQUENCE [LARGE SCALE GENOMIC DNA]</scope>
    <source>
        <strain evidence="1 2">BJ06-0143</strain>
    </source>
</reference>
<sequence>MCGTWNRPPTSVCPNRWTCAGCC</sequence>
<organism evidence="1 2">
    <name type="scientific">Nocardia higoensis</name>
    <dbReference type="NCBI Taxonomy" id="228599"/>
    <lineage>
        <taxon>Bacteria</taxon>
        <taxon>Bacillati</taxon>
        <taxon>Actinomycetota</taxon>
        <taxon>Actinomycetes</taxon>
        <taxon>Mycobacteriales</taxon>
        <taxon>Nocardiaceae</taxon>
        <taxon>Nocardia</taxon>
    </lineage>
</organism>
<dbReference type="RefSeq" id="WP_195005118.1">
    <property type="nucleotide sequence ID" value="NZ_JADLQN010000011.1"/>
</dbReference>